<proteinExistence type="predicted"/>
<feature type="compositionally biased region" description="Low complexity" evidence="2">
    <location>
        <begin position="176"/>
        <end position="188"/>
    </location>
</feature>
<dbReference type="Proteomes" id="UP000001542">
    <property type="component" value="Unassembled WGS sequence"/>
</dbReference>
<dbReference type="SUPFAM" id="SSF116907">
    <property type="entry name" value="Hook domain"/>
    <property type="match status" value="1"/>
</dbReference>
<sequence>MSMNHDLIVEWIRSFSCIEESDCKTFESLSSGFAFAKLYNFATDGKFDMNSLLQLKKEDDWLTSMKNIRQLAKEFEPAFADKGIKISIEATQVARRSKPEALPNLVMAVICFMFDSPHKKEVSEITKKCSEACQNEIKSILIANKVNTAGSEPKEAEPERPAPVAETKPVEEKPQAASTTTSSAATRTAIRRLEVKNRSLNSELEKLQAELKEIQNSKSESVSLPPEVLSVKNDLETAKEENTKLQKELAEFPDIPDSDKIALQNEITSLQQKLAKINEDSNAALSPEKLSEMNDPDVQNLLKQIKEAEDILKPEYENELRAKVDKFKEVATKMKKSVKSKQKEIGDTKPEAESGESGELESQISEITARNNKINTEIVEIMAKLDAIEKNKTKNSFLEHLRTSDAFLSIH</sequence>
<dbReference type="VEuPathDB" id="TrichDB:TVAGG3_0075400"/>
<evidence type="ECO:0000313" key="4">
    <source>
        <dbReference type="Proteomes" id="UP000001542"/>
    </source>
</evidence>
<dbReference type="InterPro" id="IPR036872">
    <property type="entry name" value="CH_dom_sf"/>
</dbReference>
<feature type="region of interest" description="Disordered" evidence="2">
    <location>
        <begin position="335"/>
        <end position="367"/>
    </location>
</feature>
<evidence type="ECO:0000256" key="2">
    <source>
        <dbReference type="SAM" id="MobiDB-lite"/>
    </source>
</evidence>
<accession>A2F1C3</accession>
<dbReference type="RefSeq" id="XP_001314094.1">
    <property type="nucleotide sequence ID" value="XM_001314086.1"/>
</dbReference>
<dbReference type="AlphaFoldDB" id="A2F1C3"/>
<dbReference type="Gene3D" id="1.10.287.1490">
    <property type="match status" value="1"/>
</dbReference>
<keyword evidence="1" id="KW-0175">Coiled coil</keyword>
<protein>
    <submittedName>
        <fullName evidence="3">Uncharacterized protein</fullName>
    </submittedName>
</protein>
<gene>
    <name evidence="3" type="ORF">TVAG_395340</name>
</gene>
<dbReference type="SMR" id="A2F1C3"/>
<dbReference type="OrthoDB" id="10671753at2759"/>
<reference evidence="3" key="1">
    <citation type="submission" date="2006-10" db="EMBL/GenBank/DDBJ databases">
        <authorList>
            <person name="Amadeo P."/>
            <person name="Zhao Q."/>
            <person name="Wortman J."/>
            <person name="Fraser-Liggett C."/>
            <person name="Carlton J."/>
        </authorList>
    </citation>
    <scope>NUCLEOTIDE SEQUENCE</scope>
    <source>
        <strain evidence="3">G3</strain>
    </source>
</reference>
<feature type="compositionally biased region" description="Basic and acidic residues" evidence="2">
    <location>
        <begin position="341"/>
        <end position="352"/>
    </location>
</feature>
<dbReference type="VEuPathDB" id="TrichDB:TVAG_395340"/>
<name>A2F1C3_TRIV3</name>
<reference evidence="3" key="2">
    <citation type="journal article" date="2007" name="Science">
        <title>Draft genome sequence of the sexually transmitted pathogen Trichomonas vaginalis.</title>
        <authorList>
            <person name="Carlton J.M."/>
            <person name="Hirt R.P."/>
            <person name="Silva J.C."/>
            <person name="Delcher A.L."/>
            <person name="Schatz M."/>
            <person name="Zhao Q."/>
            <person name="Wortman J.R."/>
            <person name="Bidwell S.L."/>
            <person name="Alsmark U.C.M."/>
            <person name="Besteiro S."/>
            <person name="Sicheritz-Ponten T."/>
            <person name="Noel C.J."/>
            <person name="Dacks J.B."/>
            <person name="Foster P.G."/>
            <person name="Simillion C."/>
            <person name="Van de Peer Y."/>
            <person name="Miranda-Saavedra D."/>
            <person name="Barton G.J."/>
            <person name="Westrop G.D."/>
            <person name="Mueller S."/>
            <person name="Dessi D."/>
            <person name="Fiori P.L."/>
            <person name="Ren Q."/>
            <person name="Paulsen I."/>
            <person name="Zhang H."/>
            <person name="Bastida-Corcuera F.D."/>
            <person name="Simoes-Barbosa A."/>
            <person name="Brown M.T."/>
            <person name="Hayes R.D."/>
            <person name="Mukherjee M."/>
            <person name="Okumura C.Y."/>
            <person name="Schneider R."/>
            <person name="Smith A.J."/>
            <person name="Vanacova S."/>
            <person name="Villalvazo M."/>
            <person name="Haas B.J."/>
            <person name="Pertea M."/>
            <person name="Feldblyum T.V."/>
            <person name="Utterback T.R."/>
            <person name="Shu C.L."/>
            <person name="Osoegawa K."/>
            <person name="de Jong P.J."/>
            <person name="Hrdy I."/>
            <person name="Horvathova L."/>
            <person name="Zubacova Z."/>
            <person name="Dolezal P."/>
            <person name="Malik S.B."/>
            <person name="Logsdon J.M. Jr."/>
            <person name="Henze K."/>
            <person name="Gupta A."/>
            <person name="Wang C.C."/>
            <person name="Dunne R.L."/>
            <person name="Upcroft J.A."/>
            <person name="Upcroft P."/>
            <person name="White O."/>
            <person name="Salzberg S.L."/>
            <person name="Tang P."/>
            <person name="Chiu C.-H."/>
            <person name="Lee Y.-S."/>
            <person name="Embley T.M."/>
            <person name="Coombs G.H."/>
            <person name="Mottram J.C."/>
            <person name="Tachezy J."/>
            <person name="Fraser-Liggett C.M."/>
            <person name="Johnson P.J."/>
        </authorList>
    </citation>
    <scope>NUCLEOTIDE SEQUENCE [LARGE SCALE GENOMIC DNA]</scope>
    <source>
        <strain evidence="3">G3</strain>
    </source>
</reference>
<feature type="region of interest" description="Disordered" evidence="2">
    <location>
        <begin position="148"/>
        <end position="188"/>
    </location>
</feature>
<dbReference type="Gene3D" id="1.10.418.10">
    <property type="entry name" value="Calponin-like domain"/>
    <property type="match status" value="1"/>
</dbReference>
<dbReference type="InParanoid" id="A2F1C3"/>
<organism evidence="3 4">
    <name type="scientific">Trichomonas vaginalis (strain ATCC PRA-98 / G3)</name>
    <dbReference type="NCBI Taxonomy" id="412133"/>
    <lineage>
        <taxon>Eukaryota</taxon>
        <taxon>Metamonada</taxon>
        <taxon>Parabasalia</taxon>
        <taxon>Trichomonadida</taxon>
        <taxon>Trichomonadidae</taxon>
        <taxon>Trichomonas</taxon>
    </lineage>
</organism>
<dbReference type="KEGG" id="tva:4759113"/>
<evidence type="ECO:0000256" key="1">
    <source>
        <dbReference type="SAM" id="Coils"/>
    </source>
</evidence>
<feature type="coiled-coil region" evidence="1">
    <location>
        <begin position="190"/>
        <end position="280"/>
    </location>
</feature>
<keyword evidence="4" id="KW-1185">Reference proteome</keyword>
<dbReference type="EMBL" id="DS113572">
    <property type="protein sequence ID" value="EAY01287.1"/>
    <property type="molecule type" value="Genomic_DNA"/>
</dbReference>
<evidence type="ECO:0000313" key="3">
    <source>
        <dbReference type="EMBL" id="EAY01287.1"/>
    </source>
</evidence>